<evidence type="ECO:0000259" key="8">
    <source>
        <dbReference type="PROSITE" id="PS50893"/>
    </source>
</evidence>
<dbReference type="PROSITE" id="PS00211">
    <property type="entry name" value="ABC_TRANSPORTER_1"/>
    <property type="match status" value="1"/>
</dbReference>
<proteinExistence type="inferred from homology"/>
<keyword evidence="3" id="KW-0813">Transport</keyword>
<dbReference type="PROSITE" id="PS50893">
    <property type="entry name" value="ABC_TRANSPORTER_2"/>
    <property type="match status" value="1"/>
</dbReference>
<evidence type="ECO:0000256" key="4">
    <source>
        <dbReference type="ARBA" id="ARBA00022475"/>
    </source>
</evidence>
<dbReference type="CDD" id="cd03257">
    <property type="entry name" value="ABC_NikE_OppD_transporters"/>
    <property type="match status" value="1"/>
</dbReference>
<keyword evidence="7" id="KW-0472">Membrane</keyword>
<reference evidence="9 10" key="1">
    <citation type="submission" date="2022-11" db="EMBL/GenBank/DDBJ databases">
        <title>Draft genome sequence of Saccharopolyspora sp. WRP15-2 isolated from rhizosphere soils of wild rice in Thailand.</title>
        <authorList>
            <person name="Duangmal K."/>
            <person name="Kammanee S."/>
            <person name="Muangham S."/>
        </authorList>
    </citation>
    <scope>NUCLEOTIDE SEQUENCE [LARGE SCALE GENOMIC DNA]</scope>
    <source>
        <strain evidence="9 10">WRP15-2</strain>
    </source>
</reference>
<protein>
    <submittedName>
        <fullName evidence="9">ABC transporter ATP-binding protein</fullName>
    </submittedName>
</protein>
<evidence type="ECO:0000256" key="2">
    <source>
        <dbReference type="ARBA" id="ARBA00005417"/>
    </source>
</evidence>
<dbReference type="InterPro" id="IPR013563">
    <property type="entry name" value="Oligopep_ABC_C"/>
</dbReference>
<keyword evidence="10" id="KW-1185">Reference proteome</keyword>
<keyword evidence="5" id="KW-0547">Nucleotide-binding</keyword>
<dbReference type="Pfam" id="PF08352">
    <property type="entry name" value="oligo_HPY"/>
    <property type="match status" value="1"/>
</dbReference>
<name>A0ABT4V4G2_9PSEU</name>
<dbReference type="Gene3D" id="3.40.50.300">
    <property type="entry name" value="P-loop containing nucleotide triphosphate hydrolases"/>
    <property type="match status" value="1"/>
</dbReference>
<dbReference type="InterPro" id="IPR050388">
    <property type="entry name" value="ABC_Ni/Peptide_Import"/>
</dbReference>
<evidence type="ECO:0000256" key="5">
    <source>
        <dbReference type="ARBA" id="ARBA00022741"/>
    </source>
</evidence>
<dbReference type="Proteomes" id="UP001210380">
    <property type="component" value="Unassembled WGS sequence"/>
</dbReference>
<dbReference type="NCBIfam" id="TIGR01727">
    <property type="entry name" value="oligo_HPY"/>
    <property type="match status" value="1"/>
</dbReference>
<dbReference type="PANTHER" id="PTHR43297">
    <property type="entry name" value="OLIGOPEPTIDE TRANSPORT ATP-BINDING PROTEIN APPD"/>
    <property type="match status" value="1"/>
</dbReference>
<gene>
    <name evidence="9" type="ORF">OU415_25625</name>
</gene>
<dbReference type="RefSeq" id="WP_270951757.1">
    <property type="nucleotide sequence ID" value="NZ_JAQGLA010000054.1"/>
</dbReference>
<evidence type="ECO:0000256" key="7">
    <source>
        <dbReference type="ARBA" id="ARBA00023136"/>
    </source>
</evidence>
<keyword evidence="6 9" id="KW-0067">ATP-binding</keyword>
<dbReference type="InterPro" id="IPR003593">
    <property type="entry name" value="AAA+_ATPase"/>
</dbReference>
<evidence type="ECO:0000256" key="3">
    <source>
        <dbReference type="ARBA" id="ARBA00022448"/>
    </source>
</evidence>
<dbReference type="InterPro" id="IPR027417">
    <property type="entry name" value="P-loop_NTPase"/>
</dbReference>
<dbReference type="InterPro" id="IPR017871">
    <property type="entry name" value="ABC_transporter-like_CS"/>
</dbReference>
<dbReference type="Pfam" id="PF00005">
    <property type="entry name" value="ABC_tran"/>
    <property type="match status" value="1"/>
</dbReference>
<accession>A0ABT4V4G2</accession>
<evidence type="ECO:0000313" key="9">
    <source>
        <dbReference type="EMBL" id="MDA3628838.1"/>
    </source>
</evidence>
<dbReference type="SUPFAM" id="SSF52540">
    <property type="entry name" value="P-loop containing nucleoside triphosphate hydrolases"/>
    <property type="match status" value="1"/>
</dbReference>
<sequence length="336" mass="36435">MTLPRNSPDRVLEVEHLNISFLGRKTRTTAVRDVSFDIGAGEIVGMAGESGSGKSLTALAVMGLLPTPPAVIDGRIRFAGTDLLRLPQPERQRLRGSELGMVFQEPMSALDPVFTVGHQLTECLLAHRGMGKRAAREAAVEMLESVGIPLPEQRFGEYPHQLSGGMRQRVMIAIALICRPRLLIADEPTTAVDVTIQAQILELPRDLTRQHGTAVLLITHDLGVVAELCDRMVTLYAGETVESGPVSDVLGAPRHPYTSRLLQAIPRIEARHAELKAIPGRVPPPDAPPPGCAFHPRCDFTTDECRGHRPELLPVAGTRTVRCARTADLTLPGVAR</sequence>
<comment type="similarity">
    <text evidence="2">Belongs to the ABC transporter superfamily.</text>
</comment>
<keyword evidence="4" id="KW-1003">Cell membrane</keyword>
<dbReference type="GO" id="GO:0005524">
    <property type="term" value="F:ATP binding"/>
    <property type="evidence" value="ECO:0007669"/>
    <property type="project" value="UniProtKB-KW"/>
</dbReference>
<dbReference type="SMART" id="SM00382">
    <property type="entry name" value="AAA"/>
    <property type="match status" value="1"/>
</dbReference>
<evidence type="ECO:0000313" key="10">
    <source>
        <dbReference type="Proteomes" id="UP001210380"/>
    </source>
</evidence>
<dbReference type="PANTHER" id="PTHR43297:SF2">
    <property type="entry name" value="DIPEPTIDE TRANSPORT ATP-BINDING PROTEIN DPPD"/>
    <property type="match status" value="1"/>
</dbReference>
<dbReference type="EMBL" id="JAQGLA010000054">
    <property type="protein sequence ID" value="MDA3628838.1"/>
    <property type="molecule type" value="Genomic_DNA"/>
</dbReference>
<comment type="caution">
    <text evidence="9">The sequence shown here is derived from an EMBL/GenBank/DDBJ whole genome shotgun (WGS) entry which is preliminary data.</text>
</comment>
<organism evidence="9 10">
    <name type="scientific">Saccharopolyspora oryzae</name>
    <dbReference type="NCBI Taxonomy" id="2997343"/>
    <lineage>
        <taxon>Bacteria</taxon>
        <taxon>Bacillati</taxon>
        <taxon>Actinomycetota</taxon>
        <taxon>Actinomycetes</taxon>
        <taxon>Pseudonocardiales</taxon>
        <taxon>Pseudonocardiaceae</taxon>
        <taxon>Saccharopolyspora</taxon>
    </lineage>
</organism>
<evidence type="ECO:0000256" key="1">
    <source>
        <dbReference type="ARBA" id="ARBA00004202"/>
    </source>
</evidence>
<feature type="domain" description="ABC transporter" evidence="8">
    <location>
        <begin position="14"/>
        <end position="262"/>
    </location>
</feature>
<evidence type="ECO:0000256" key="6">
    <source>
        <dbReference type="ARBA" id="ARBA00022840"/>
    </source>
</evidence>
<dbReference type="InterPro" id="IPR003439">
    <property type="entry name" value="ABC_transporter-like_ATP-bd"/>
</dbReference>
<comment type="subcellular location">
    <subcellularLocation>
        <location evidence="1">Cell membrane</location>
        <topology evidence="1">Peripheral membrane protein</topology>
    </subcellularLocation>
</comment>